<evidence type="ECO:0000313" key="3">
    <source>
        <dbReference type="EMBL" id="CDX03640.1"/>
    </source>
</evidence>
<sequence>MKLAYTVCGPETKADYLAYKGPLADMCASLHEIGYQGIELFVRDPREIDPGALGRHLEHYSLALAAIGTGPMFAEDQLRFTSTDERIRREAITRAKAAIDLASRFGAQVNVGKLRGDIARGDEGRSEFLRDQAFQEICGYAEEQKVWITLEPQCRFAINNLKSTQEALVWLRTKQFPNLRLMLDVFHMNIEDKSIAASFIEAKDYNIHVHLADNQRGVPGTGNLNFPDMIRVLKALGYNRYLSMEIEQSPSCYEAAAKAYTYIQQLLNDD</sequence>
<dbReference type="GO" id="GO:0016853">
    <property type="term" value="F:isomerase activity"/>
    <property type="evidence" value="ECO:0007669"/>
    <property type="project" value="UniProtKB-KW"/>
</dbReference>
<protein>
    <submittedName>
        <fullName evidence="3">Sugar phosphate isomerase/epimerase</fullName>
    </submittedName>
</protein>
<evidence type="ECO:0000259" key="2">
    <source>
        <dbReference type="Pfam" id="PF01261"/>
    </source>
</evidence>
<dbReference type="Pfam" id="PF01261">
    <property type="entry name" value="AP_endonuc_2"/>
    <property type="match status" value="1"/>
</dbReference>
<organism evidence="3">
    <name type="scientific">Desulfitobacterium hafniense</name>
    <name type="common">Desulfitobacterium frappieri</name>
    <dbReference type="NCBI Taxonomy" id="49338"/>
    <lineage>
        <taxon>Bacteria</taxon>
        <taxon>Bacillati</taxon>
        <taxon>Bacillota</taxon>
        <taxon>Clostridia</taxon>
        <taxon>Eubacteriales</taxon>
        <taxon>Desulfitobacteriaceae</taxon>
        <taxon>Desulfitobacterium</taxon>
    </lineage>
</organism>
<name>A0A098B5H5_DESHA</name>
<gene>
    <name evidence="3" type="ORF">DPCES_3754</name>
</gene>
<reference evidence="3" key="1">
    <citation type="submission" date="2014-07" db="EMBL/GenBank/DDBJ databases">
        <authorList>
            <person name="Hornung V.Bastian."/>
        </authorList>
    </citation>
    <scope>NUCLEOTIDE SEQUENCE</scope>
    <source>
        <strain evidence="3">PCE-S</strain>
    </source>
</reference>
<keyword evidence="1 3" id="KW-0413">Isomerase</keyword>
<dbReference type="AlphaFoldDB" id="A0A098B5H5"/>
<dbReference type="Gene3D" id="3.20.20.150">
    <property type="entry name" value="Divalent-metal-dependent TIM barrel enzymes"/>
    <property type="match status" value="1"/>
</dbReference>
<dbReference type="EMBL" id="LK996017">
    <property type="protein sequence ID" value="CDX03640.1"/>
    <property type="molecule type" value="Genomic_DNA"/>
</dbReference>
<accession>A0A098B5H5</accession>
<dbReference type="InterPro" id="IPR036237">
    <property type="entry name" value="Xyl_isomerase-like_sf"/>
</dbReference>
<proteinExistence type="predicted"/>
<dbReference type="InterPro" id="IPR013022">
    <property type="entry name" value="Xyl_isomerase-like_TIM-brl"/>
</dbReference>
<evidence type="ECO:0000256" key="1">
    <source>
        <dbReference type="ARBA" id="ARBA00023235"/>
    </source>
</evidence>
<dbReference type="InterPro" id="IPR050417">
    <property type="entry name" value="Sugar_Epim/Isomerase"/>
</dbReference>
<dbReference type="SUPFAM" id="SSF51658">
    <property type="entry name" value="Xylose isomerase-like"/>
    <property type="match status" value="1"/>
</dbReference>
<dbReference type="PATRIC" id="fig|49338.4.peg.4028"/>
<dbReference type="PANTHER" id="PTHR43489:SF7">
    <property type="entry name" value="3-DEHYDRO-D-GULOSIDE 4-EPIMERASE-RELATED"/>
    <property type="match status" value="1"/>
</dbReference>
<dbReference type="PANTHER" id="PTHR43489">
    <property type="entry name" value="ISOMERASE"/>
    <property type="match status" value="1"/>
</dbReference>
<dbReference type="RefSeq" id="WP_005813860.1">
    <property type="nucleotide sequence ID" value="NZ_CABKQQ010000051.1"/>
</dbReference>
<feature type="domain" description="Xylose isomerase-like TIM barrel" evidence="2">
    <location>
        <begin position="29"/>
        <end position="255"/>
    </location>
</feature>